<evidence type="ECO:0000313" key="2">
    <source>
        <dbReference type="EMBL" id="ORY31824.1"/>
    </source>
</evidence>
<dbReference type="InParanoid" id="A0A1Y2BAP7"/>
<dbReference type="AlphaFoldDB" id="A0A1Y2BAP7"/>
<organism evidence="2 3">
    <name type="scientific">Naematelia encephala</name>
    <dbReference type="NCBI Taxonomy" id="71784"/>
    <lineage>
        <taxon>Eukaryota</taxon>
        <taxon>Fungi</taxon>
        <taxon>Dikarya</taxon>
        <taxon>Basidiomycota</taxon>
        <taxon>Agaricomycotina</taxon>
        <taxon>Tremellomycetes</taxon>
        <taxon>Tremellales</taxon>
        <taxon>Naemateliaceae</taxon>
        <taxon>Naematelia</taxon>
    </lineage>
</organism>
<reference evidence="2 3" key="1">
    <citation type="submission" date="2016-07" db="EMBL/GenBank/DDBJ databases">
        <title>Pervasive Adenine N6-methylation of Active Genes in Fungi.</title>
        <authorList>
            <consortium name="DOE Joint Genome Institute"/>
            <person name="Mondo S.J."/>
            <person name="Dannebaum R.O."/>
            <person name="Kuo R.C."/>
            <person name="Labutti K."/>
            <person name="Haridas S."/>
            <person name="Kuo A."/>
            <person name="Salamov A."/>
            <person name="Ahrendt S.R."/>
            <person name="Lipzen A."/>
            <person name="Sullivan W."/>
            <person name="Andreopoulos W.B."/>
            <person name="Clum A."/>
            <person name="Lindquist E."/>
            <person name="Daum C."/>
            <person name="Ramamoorthy G.K."/>
            <person name="Gryganskyi A."/>
            <person name="Culley D."/>
            <person name="Magnuson J.K."/>
            <person name="James T.Y."/>
            <person name="O'Malley M.A."/>
            <person name="Stajich J.E."/>
            <person name="Spatafora J.W."/>
            <person name="Visel A."/>
            <person name="Grigoriev I.V."/>
        </authorList>
    </citation>
    <scope>NUCLEOTIDE SEQUENCE [LARGE SCALE GENOMIC DNA]</scope>
    <source>
        <strain evidence="2 3">68-887.2</strain>
    </source>
</reference>
<comment type="caution">
    <text evidence="2">The sequence shown here is derived from an EMBL/GenBank/DDBJ whole genome shotgun (WGS) entry which is preliminary data.</text>
</comment>
<evidence type="ECO:0000256" key="1">
    <source>
        <dbReference type="SAM" id="MobiDB-lite"/>
    </source>
</evidence>
<dbReference type="EMBL" id="MCFC01000013">
    <property type="protein sequence ID" value="ORY31824.1"/>
    <property type="molecule type" value="Genomic_DNA"/>
</dbReference>
<dbReference type="Proteomes" id="UP000193986">
    <property type="component" value="Unassembled WGS sequence"/>
</dbReference>
<gene>
    <name evidence="2" type="ORF">BCR39DRAFT_525569</name>
</gene>
<protein>
    <submittedName>
        <fullName evidence="2">Uncharacterized protein</fullName>
    </submittedName>
</protein>
<proteinExistence type="predicted"/>
<keyword evidence="3" id="KW-1185">Reference proteome</keyword>
<feature type="region of interest" description="Disordered" evidence="1">
    <location>
        <begin position="1"/>
        <end position="21"/>
    </location>
</feature>
<sequence length="150" mass="16583">MHSNHMLIKKSSMVHETSQQSPAQRFYTSSSARHSSSLVGRNVLLGHRGPSVGGALALAGSNQHVADRIRSLALTWSFPFLSDTALHITQSSHMRRRTLLMCCFHQMWRADRVSSSTESGGVQAADWISSVEGFFWLVAFTRVMGESSAF</sequence>
<name>A0A1Y2BAP7_9TREE</name>
<accession>A0A1Y2BAP7</accession>
<evidence type="ECO:0000313" key="3">
    <source>
        <dbReference type="Proteomes" id="UP000193986"/>
    </source>
</evidence>